<feature type="region of interest" description="Disordered" evidence="4">
    <location>
        <begin position="659"/>
        <end position="1145"/>
    </location>
</feature>
<feature type="region of interest" description="Disordered" evidence="4">
    <location>
        <begin position="1"/>
        <end position="25"/>
    </location>
</feature>
<feature type="compositionally biased region" description="Basic and acidic residues" evidence="4">
    <location>
        <begin position="694"/>
        <end position="714"/>
    </location>
</feature>
<dbReference type="InterPro" id="IPR031148">
    <property type="entry name" value="Plexin"/>
</dbReference>
<evidence type="ECO:0000259" key="7">
    <source>
        <dbReference type="SMART" id="SM00429"/>
    </source>
</evidence>
<evidence type="ECO:0000256" key="2">
    <source>
        <dbReference type="ARBA" id="ARBA00023136"/>
    </source>
</evidence>
<dbReference type="PANTHER" id="PTHR22625:SF61">
    <property type="entry name" value="HEPATOCYTE GROWTH FACTOR RECEPTOR"/>
    <property type="match status" value="1"/>
</dbReference>
<dbReference type="Pfam" id="PF01437">
    <property type="entry name" value="PSI"/>
    <property type="match status" value="1"/>
</dbReference>
<organism evidence="8 9">
    <name type="scientific">Mugilogobius chulae</name>
    <name type="common">yellowstripe goby</name>
    <dbReference type="NCBI Taxonomy" id="88201"/>
    <lineage>
        <taxon>Eukaryota</taxon>
        <taxon>Metazoa</taxon>
        <taxon>Chordata</taxon>
        <taxon>Craniata</taxon>
        <taxon>Vertebrata</taxon>
        <taxon>Euteleostomi</taxon>
        <taxon>Actinopterygii</taxon>
        <taxon>Neopterygii</taxon>
        <taxon>Teleostei</taxon>
        <taxon>Neoteleostei</taxon>
        <taxon>Acanthomorphata</taxon>
        <taxon>Gobiaria</taxon>
        <taxon>Gobiiformes</taxon>
        <taxon>Gobioidei</taxon>
        <taxon>Gobiidae</taxon>
        <taxon>Gobionellinae</taxon>
        <taxon>Mugilogobius</taxon>
    </lineage>
</organism>
<keyword evidence="5" id="KW-0812">Transmembrane</keyword>
<evidence type="ECO:0000256" key="5">
    <source>
        <dbReference type="SAM" id="Phobius"/>
    </source>
</evidence>
<dbReference type="FunFam" id="2.60.40.10:FF:000213">
    <property type="entry name" value="Hepatocyte growth factor receptor"/>
    <property type="match status" value="1"/>
</dbReference>
<dbReference type="SMART" id="SM00423">
    <property type="entry name" value="PSI"/>
    <property type="match status" value="1"/>
</dbReference>
<evidence type="ECO:0000313" key="8">
    <source>
        <dbReference type="EMBL" id="KAK7916157.1"/>
    </source>
</evidence>
<comment type="caution">
    <text evidence="8">The sequence shown here is derived from an EMBL/GenBank/DDBJ whole genome shotgun (WGS) entry which is preliminary data.</text>
</comment>
<evidence type="ECO:0000256" key="4">
    <source>
        <dbReference type="SAM" id="MobiDB-lite"/>
    </source>
</evidence>
<dbReference type="InterPro" id="IPR015943">
    <property type="entry name" value="WD40/YVTN_repeat-like_dom_sf"/>
</dbReference>
<feature type="compositionally biased region" description="Basic residues" evidence="4">
    <location>
        <begin position="832"/>
        <end position="847"/>
    </location>
</feature>
<dbReference type="Pfam" id="PF01833">
    <property type="entry name" value="TIG"/>
    <property type="match status" value="2"/>
</dbReference>
<dbReference type="InterPro" id="IPR002909">
    <property type="entry name" value="IPT_dom"/>
</dbReference>
<feature type="compositionally biased region" description="Basic residues" evidence="4">
    <location>
        <begin position="788"/>
        <end position="808"/>
    </location>
</feature>
<dbReference type="GO" id="GO:0017154">
    <property type="term" value="F:semaphorin receptor activity"/>
    <property type="evidence" value="ECO:0007669"/>
    <property type="project" value="InterPro"/>
</dbReference>
<dbReference type="SUPFAM" id="SSF103575">
    <property type="entry name" value="Plexin repeat"/>
    <property type="match status" value="1"/>
</dbReference>
<feature type="domain" description="IPT/TIG" evidence="7">
    <location>
        <begin position="384"/>
        <end position="468"/>
    </location>
</feature>
<proteinExistence type="predicted"/>
<keyword evidence="3" id="KW-0325">Glycoprotein</keyword>
<evidence type="ECO:0000256" key="1">
    <source>
        <dbReference type="ARBA" id="ARBA00004370"/>
    </source>
</evidence>
<dbReference type="InterPro" id="IPR014756">
    <property type="entry name" value="Ig_E-set"/>
</dbReference>
<keyword evidence="2 5" id="KW-0472">Membrane</keyword>
<evidence type="ECO:0000259" key="6">
    <source>
        <dbReference type="SMART" id="SM00423"/>
    </source>
</evidence>
<dbReference type="AlphaFoldDB" id="A0AAW0P7F2"/>
<evidence type="ECO:0008006" key="10">
    <source>
        <dbReference type="Google" id="ProtNLM"/>
    </source>
</evidence>
<feature type="compositionally biased region" description="Basic and acidic residues" evidence="4">
    <location>
        <begin position="908"/>
        <end position="1010"/>
    </location>
</feature>
<feature type="domain" description="PSI" evidence="6">
    <location>
        <begin position="244"/>
        <end position="287"/>
    </location>
</feature>
<name>A0AAW0P7F2_9GOBI</name>
<evidence type="ECO:0000313" key="9">
    <source>
        <dbReference type="Proteomes" id="UP001460270"/>
    </source>
</evidence>
<keyword evidence="5" id="KW-1133">Transmembrane helix</keyword>
<feature type="compositionally biased region" description="Polar residues" evidence="4">
    <location>
        <begin position="670"/>
        <end position="686"/>
    </location>
</feature>
<dbReference type="SMART" id="SM00429">
    <property type="entry name" value="IPT"/>
    <property type="match status" value="2"/>
</dbReference>
<dbReference type="CDD" id="cd01179">
    <property type="entry name" value="IPT_plexin_repeat2"/>
    <property type="match status" value="1"/>
</dbReference>
<reference evidence="9" key="1">
    <citation type="submission" date="2024-04" db="EMBL/GenBank/DDBJ databases">
        <title>Salinicola lusitanus LLJ914,a marine bacterium isolated from the Okinawa Trough.</title>
        <authorList>
            <person name="Li J."/>
        </authorList>
    </citation>
    <scope>NUCLEOTIDE SEQUENCE [LARGE SCALE GENOMIC DNA]</scope>
</reference>
<gene>
    <name evidence="8" type="ORF">WMY93_011918</name>
</gene>
<feature type="compositionally biased region" description="Basic and acidic residues" evidence="4">
    <location>
        <begin position="817"/>
        <end position="831"/>
    </location>
</feature>
<dbReference type="InterPro" id="IPR016201">
    <property type="entry name" value="PSI"/>
</dbReference>
<dbReference type="Gene3D" id="2.60.40.10">
    <property type="entry name" value="Immunoglobulins"/>
    <property type="match status" value="2"/>
</dbReference>
<feature type="region of interest" description="Disordered" evidence="4">
    <location>
        <begin position="163"/>
        <end position="183"/>
    </location>
</feature>
<keyword evidence="9" id="KW-1185">Reference proteome</keyword>
<dbReference type="Gene3D" id="2.130.10.10">
    <property type="entry name" value="YVTN repeat-like/Quinoprotein amine dehydrogenase"/>
    <property type="match status" value="1"/>
</dbReference>
<dbReference type="PANTHER" id="PTHR22625">
    <property type="entry name" value="PLEXIN"/>
    <property type="match status" value="1"/>
</dbReference>
<dbReference type="InterPro" id="IPR013783">
    <property type="entry name" value="Ig-like_fold"/>
</dbReference>
<comment type="subcellular location">
    <subcellularLocation>
        <location evidence="1">Membrane</location>
    </subcellularLocation>
</comment>
<sequence>MSGAFSAYVSEPKRTTQHKHRPHYELSTLKDEPELMPHLPTQRSKHNAPLALLCPSLHRPLPLQDTPLALGQGQTAGSGYTIEAHAHSGPGCGAPGSALFLFCSLDLAELQSYKRHARPTLKPTQNTAKETKTGLRVAGKAVKSGTEVGRCGAENVFVMEPEEARGQRTSSDECDPHEGMHQGRESTYRLQVTQFILFSRSSAPHVNIAVGSGPVSSSLLLQDQGQLLVATGNKITSVPLIGPGCDQLTTCTSCLLSSRVTECGWCNGRCTRSSQCRSAEWSQDHCAPVITKFWPSSAPVRGATTLTICGHNFGFDKTDNFRAAMVSVEVGGASCKLDRHGGLNRWTELQCTPVFSANFTVKNKDVKVTSGGKAARAEGFTFGEPVIHEIFPTFGPKSGNTMLTIRGAFLDSGNKREVTVGKGVCKIQSLSSSMLTCKTPPQPLPSEELVRFSLDSVELKAPKLFSYNKDPIINSIQPSRSFVRAVFTGRTTPPSSAPLRLWPNCPAAPLVTKVSFILDGFSTNQWDLVYVEDPLFQDPKLTSKDNKSVVELKGDRMDREAMKCQVLTVSNHSCETLTLVGNTLECTVPHELQQKELQVQWRQADSIRSLGKVTLAQDQDFTALVVGCVCVSVLLLGLFSLLLWRRNKHIDDLSEVCTMDEDTSAPGPTGQRSRCQSTNEMVSTSRGLPHHAARRESGGERKREKEGERKDKGRERKRGKRGVERDKGRERDMIRGEKERRGREREEKRERGGEEKTEGEKRERREREETGKREEGERAGGKEGGRREKTRGKKGRKRRVRKKNRKRREEREEEIIKEEGGQRREREETNRGKRGGRERRREKRRREREKLKREKERRGRGGRDEKGCEIKGEREDRGREEDWERYRDRRERERGKEKDDDDVYECVSLRERERREREREKRKREGEEGEGGRGGRERGEREGGRERGERGREGEMREREKERGREREREERKRERERGKGEEREERDGEEREGRERGEGEREEVRGRRERERKRKREEREERGRERRGRSEREERGEGGRESREREREKRDGGRETERKKRRREEREKGEKRERKEGEKERGRERREREKQKEGEREKREAGGREKRGEGERREQERGREREREERHRYRKTEKERGKREGGRD</sequence>
<dbReference type="GO" id="GO:0005886">
    <property type="term" value="C:plasma membrane"/>
    <property type="evidence" value="ECO:0007669"/>
    <property type="project" value="TreeGrafter"/>
</dbReference>
<dbReference type="InterPro" id="IPR002165">
    <property type="entry name" value="Plexin_repeat"/>
</dbReference>
<dbReference type="GO" id="GO:0007399">
    <property type="term" value="P:nervous system development"/>
    <property type="evidence" value="ECO:0007669"/>
    <property type="project" value="UniProtKB-ARBA"/>
</dbReference>
<feature type="compositionally biased region" description="Basic and acidic residues" evidence="4">
    <location>
        <begin position="721"/>
        <end position="787"/>
    </location>
</feature>
<protein>
    <recommendedName>
        <fullName evidence="10">Sema domain-containing protein</fullName>
    </recommendedName>
</protein>
<feature type="compositionally biased region" description="Basic and acidic residues" evidence="4">
    <location>
        <begin position="848"/>
        <end position="898"/>
    </location>
</feature>
<feature type="transmembrane region" description="Helical" evidence="5">
    <location>
        <begin position="621"/>
        <end position="644"/>
    </location>
</feature>
<feature type="domain" description="IPT/TIG" evidence="7">
    <location>
        <begin position="287"/>
        <end position="383"/>
    </location>
</feature>
<dbReference type="SUPFAM" id="SSF81296">
    <property type="entry name" value="E set domains"/>
    <property type="match status" value="2"/>
</dbReference>
<accession>A0AAW0P7F2</accession>
<evidence type="ECO:0000256" key="3">
    <source>
        <dbReference type="ARBA" id="ARBA00023180"/>
    </source>
</evidence>
<dbReference type="EMBL" id="JBBPFD010000008">
    <property type="protein sequence ID" value="KAK7916157.1"/>
    <property type="molecule type" value="Genomic_DNA"/>
</dbReference>
<dbReference type="GO" id="GO:0030334">
    <property type="term" value="P:regulation of cell migration"/>
    <property type="evidence" value="ECO:0007669"/>
    <property type="project" value="TreeGrafter"/>
</dbReference>
<feature type="compositionally biased region" description="Basic and acidic residues" evidence="4">
    <location>
        <begin position="1018"/>
        <end position="1145"/>
    </location>
</feature>
<dbReference type="Proteomes" id="UP001460270">
    <property type="component" value="Unassembled WGS sequence"/>
</dbReference>
<dbReference type="GO" id="GO:0002116">
    <property type="term" value="C:semaphorin receptor complex"/>
    <property type="evidence" value="ECO:0007669"/>
    <property type="project" value="TreeGrafter"/>
</dbReference>